<reference evidence="1" key="1">
    <citation type="submission" date="2023-07" db="EMBL/GenBank/DDBJ databases">
        <title>A chromosome-level genome assembly of Lolium multiflorum.</title>
        <authorList>
            <person name="Chen Y."/>
            <person name="Copetti D."/>
            <person name="Kolliker R."/>
            <person name="Studer B."/>
        </authorList>
    </citation>
    <scope>NUCLEOTIDE SEQUENCE</scope>
    <source>
        <strain evidence="1">02402/16</strain>
        <tissue evidence="1">Leaf</tissue>
    </source>
</reference>
<dbReference type="AlphaFoldDB" id="A0AAD8RS34"/>
<gene>
    <name evidence="1" type="ORF">QYE76_004965</name>
</gene>
<dbReference type="EMBL" id="JAUUTY010000005">
    <property type="protein sequence ID" value="KAK1630650.1"/>
    <property type="molecule type" value="Genomic_DNA"/>
</dbReference>
<accession>A0AAD8RS34</accession>
<comment type="caution">
    <text evidence="1">The sequence shown here is derived from an EMBL/GenBank/DDBJ whole genome shotgun (WGS) entry which is preliminary data.</text>
</comment>
<keyword evidence="2" id="KW-1185">Reference proteome</keyword>
<sequence length="67" mass="8033">MKTVFTPRFVYRAQLFQPNLLVRAIDFIADNEEQYTEYLRSRTGDLERFRRRLRKDTGKKADLLPPA</sequence>
<evidence type="ECO:0000313" key="2">
    <source>
        <dbReference type="Proteomes" id="UP001231189"/>
    </source>
</evidence>
<proteinExistence type="predicted"/>
<name>A0AAD8RS34_LOLMU</name>
<organism evidence="1 2">
    <name type="scientific">Lolium multiflorum</name>
    <name type="common">Italian ryegrass</name>
    <name type="synonym">Lolium perenne subsp. multiflorum</name>
    <dbReference type="NCBI Taxonomy" id="4521"/>
    <lineage>
        <taxon>Eukaryota</taxon>
        <taxon>Viridiplantae</taxon>
        <taxon>Streptophyta</taxon>
        <taxon>Embryophyta</taxon>
        <taxon>Tracheophyta</taxon>
        <taxon>Spermatophyta</taxon>
        <taxon>Magnoliopsida</taxon>
        <taxon>Liliopsida</taxon>
        <taxon>Poales</taxon>
        <taxon>Poaceae</taxon>
        <taxon>BOP clade</taxon>
        <taxon>Pooideae</taxon>
        <taxon>Poodae</taxon>
        <taxon>Poeae</taxon>
        <taxon>Poeae Chloroplast Group 2 (Poeae type)</taxon>
        <taxon>Loliodinae</taxon>
        <taxon>Loliinae</taxon>
        <taxon>Lolium</taxon>
    </lineage>
</organism>
<evidence type="ECO:0000313" key="1">
    <source>
        <dbReference type="EMBL" id="KAK1630650.1"/>
    </source>
</evidence>
<dbReference type="Proteomes" id="UP001231189">
    <property type="component" value="Unassembled WGS sequence"/>
</dbReference>
<protein>
    <submittedName>
        <fullName evidence="1">Uncharacterized protein</fullName>
    </submittedName>
</protein>